<evidence type="ECO:0000256" key="1">
    <source>
        <dbReference type="ARBA" id="ARBA00022723"/>
    </source>
</evidence>
<evidence type="ECO:0000256" key="4">
    <source>
        <dbReference type="ARBA" id="ARBA00022833"/>
    </source>
</evidence>
<feature type="domain" description="C2H2-type" evidence="6">
    <location>
        <begin position="356"/>
        <end position="384"/>
    </location>
</feature>
<dbReference type="FunFam" id="3.30.160.60:FF:000515">
    <property type="entry name" value="early growth response protein 4"/>
    <property type="match status" value="1"/>
</dbReference>
<organism evidence="7">
    <name type="scientific">Heliothis virescens</name>
    <name type="common">Tobacco budworm moth</name>
    <dbReference type="NCBI Taxonomy" id="7102"/>
    <lineage>
        <taxon>Eukaryota</taxon>
        <taxon>Metazoa</taxon>
        <taxon>Ecdysozoa</taxon>
        <taxon>Arthropoda</taxon>
        <taxon>Hexapoda</taxon>
        <taxon>Insecta</taxon>
        <taxon>Pterygota</taxon>
        <taxon>Neoptera</taxon>
        <taxon>Endopterygota</taxon>
        <taxon>Lepidoptera</taxon>
        <taxon>Glossata</taxon>
        <taxon>Ditrysia</taxon>
        <taxon>Noctuoidea</taxon>
        <taxon>Noctuidae</taxon>
        <taxon>Heliothinae</taxon>
        <taxon>Heliothis</taxon>
    </lineage>
</organism>
<keyword evidence="2" id="KW-0677">Repeat</keyword>
<name>A0A2A4JMU5_HELVI</name>
<comment type="caution">
    <text evidence="7">The sequence shown here is derived from an EMBL/GenBank/DDBJ whole genome shotgun (WGS) entry which is preliminary data.</text>
</comment>
<dbReference type="SMART" id="SM00355">
    <property type="entry name" value="ZnF_C2H2"/>
    <property type="match status" value="11"/>
</dbReference>
<evidence type="ECO:0000313" key="7">
    <source>
        <dbReference type="EMBL" id="PCG73395.1"/>
    </source>
</evidence>
<evidence type="ECO:0000256" key="5">
    <source>
        <dbReference type="PROSITE-ProRule" id="PRU00042"/>
    </source>
</evidence>
<feature type="domain" description="C2H2-type" evidence="6">
    <location>
        <begin position="327"/>
        <end position="355"/>
    </location>
</feature>
<dbReference type="STRING" id="7102.A0A2A4JMU5"/>
<dbReference type="PANTHER" id="PTHR24379:SF121">
    <property type="entry name" value="C2H2-TYPE DOMAIN-CONTAINING PROTEIN"/>
    <property type="match status" value="1"/>
</dbReference>
<accession>A0A2A4JMU5</accession>
<dbReference type="SUPFAM" id="SSF57667">
    <property type="entry name" value="beta-beta-alpha zinc fingers"/>
    <property type="match status" value="4"/>
</dbReference>
<evidence type="ECO:0000256" key="3">
    <source>
        <dbReference type="ARBA" id="ARBA00022771"/>
    </source>
</evidence>
<dbReference type="InterPro" id="IPR013087">
    <property type="entry name" value="Znf_C2H2_type"/>
</dbReference>
<dbReference type="Pfam" id="PF00096">
    <property type="entry name" value="zf-C2H2"/>
    <property type="match status" value="3"/>
</dbReference>
<dbReference type="PROSITE" id="PS50157">
    <property type="entry name" value="ZINC_FINGER_C2H2_2"/>
    <property type="match status" value="7"/>
</dbReference>
<dbReference type="InterPro" id="IPR036236">
    <property type="entry name" value="Znf_C2H2_sf"/>
</dbReference>
<keyword evidence="3 5" id="KW-0863">Zinc-finger</keyword>
<keyword evidence="1" id="KW-0479">Metal-binding</keyword>
<proteinExistence type="predicted"/>
<sequence>MYGSQSTLTTVLLNDTHPHTIYINDFNLHTDIKPCNEENDEIGEQDDDMCEVNDGDDSVKIEHGIKENKEPQKPKNNRWAKKRALQNKKPKFKIITEYSKDCFRKIEIDNKVLPLCMQSERDSEYFKSKRFKCEKCVLIFPSEKLLEKHANKYHKKLTSYTCDICTSSLSNKRLLTRHVKAHYNKYSCTICDFTCYDKSQTKWHYQKSHRKIFQCVKCELKFGHRKEFFKHYKEWHEKFICDYCGISFKMRYCIKDHIRKQHGEFVCTTCDKRWARYNGLWLHNKTAHGAREPAYCVECDTHYADIYRYKWHLANSTKHTKHKKHRIPCPGCDKIFSKNIYMKDHYNLVHLKHYKYRCEQCDKNFIRNADLVKHTRRVHEGILPPKNKICYMCGRGFSTNKILTNHLRTHTGEKPFACTICSARFAQSTALSAHARAIHHTVQKHD</sequence>
<evidence type="ECO:0000256" key="2">
    <source>
        <dbReference type="ARBA" id="ARBA00022737"/>
    </source>
</evidence>
<dbReference type="PANTHER" id="PTHR24379">
    <property type="entry name" value="KRAB AND ZINC FINGER DOMAIN-CONTAINING"/>
    <property type="match status" value="1"/>
</dbReference>
<feature type="domain" description="C2H2-type" evidence="6">
    <location>
        <begin position="416"/>
        <end position="445"/>
    </location>
</feature>
<dbReference type="AlphaFoldDB" id="A0A2A4JMU5"/>
<feature type="domain" description="C2H2-type" evidence="6">
    <location>
        <begin position="388"/>
        <end position="415"/>
    </location>
</feature>
<protein>
    <recommendedName>
        <fullName evidence="6">C2H2-type domain-containing protein</fullName>
    </recommendedName>
</protein>
<keyword evidence="4" id="KW-0862">Zinc</keyword>
<dbReference type="EMBL" id="NWSH01000953">
    <property type="protein sequence ID" value="PCG73395.1"/>
    <property type="molecule type" value="Genomic_DNA"/>
</dbReference>
<reference evidence="7" key="1">
    <citation type="submission" date="2017-09" db="EMBL/GenBank/DDBJ databases">
        <title>Contemporary evolution of a Lepidopteran species, Heliothis virescens, in response to modern agricultural practices.</title>
        <authorList>
            <person name="Fritz M.L."/>
            <person name="Deyonke A.M."/>
            <person name="Papanicolaou A."/>
            <person name="Micinski S."/>
            <person name="Westbrook J."/>
            <person name="Gould F."/>
        </authorList>
    </citation>
    <scope>NUCLEOTIDE SEQUENCE [LARGE SCALE GENOMIC DNA]</scope>
    <source>
        <strain evidence="7">HvINT-</strain>
        <tissue evidence="7">Whole body</tissue>
    </source>
</reference>
<dbReference type="GO" id="GO:0008270">
    <property type="term" value="F:zinc ion binding"/>
    <property type="evidence" value="ECO:0007669"/>
    <property type="project" value="UniProtKB-KW"/>
</dbReference>
<feature type="domain" description="C2H2-type" evidence="6">
    <location>
        <begin position="239"/>
        <end position="262"/>
    </location>
</feature>
<dbReference type="Gene3D" id="3.30.160.60">
    <property type="entry name" value="Classic Zinc Finger"/>
    <property type="match status" value="6"/>
</dbReference>
<feature type="domain" description="C2H2-type" evidence="6">
    <location>
        <begin position="265"/>
        <end position="293"/>
    </location>
</feature>
<gene>
    <name evidence="7" type="ORF">B5V51_14856</name>
</gene>
<dbReference type="PROSITE" id="PS00028">
    <property type="entry name" value="ZINC_FINGER_C2H2_1"/>
    <property type="match status" value="8"/>
</dbReference>
<evidence type="ECO:0000259" key="6">
    <source>
        <dbReference type="PROSITE" id="PS50157"/>
    </source>
</evidence>
<feature type="domain" description="C2H2-type" evidence="6">
    <location>
        <begin position="160"/>
        <end position="187"/>
    </location>
</feature>